<gene>
    <name evidence="3" type="ORF">FCU45_02165</name>
</gene>
<dbReference type="InterPro" id="IPR058792">
    <property type="entry name" value="Beta-barrel_RND_2"/>
</dbReference>
<dbReference type="Pfam" id="PF25954">
    <property type="entry name" value="Beta-barrel_RND_2"/>
    <property type="match status" value="1"/>
</dbReference>
<dbReference type="NCBIfam" id="TIGR01730">
    <property type="entry name" value="RND_mfp"/>
    <property type="match status" value="1"/>
</dbReference>
<comment type="similarity">
    <text evidence="1">Belongs to the membrane fusion protein (MFP) (TC 8.A.1) family.</text>
</comment>
<dbReference type="Gene3D" id="2.40.50.100">
    <property type="match status" value="1"/>
</dbReference>
<accession>A0A4U2Z9N9</accession>
<reference evidence="3 4" key="1">
    <citation type="submission" date="2019-04" db="EMBL/GenBank/DDBJ databases">
        <title>Sulfurimonas crateris sp. nov. a facultative anaerobic sulfur-oxidizing chemolithautotrophic bacterium isolated from a terrestrial mud vulcano.</title>
        <authorList>
            <person name="Ratnikova N.M."/>
            <person name="Slobodkin A.I."/>
            <person name="Merkel A.Y."/>
            <person name="Novikov A."/>
            <person name="Bonch-Osmolovskaya E.A."/>
            <person name="Slobodkina G.B."/>
        </authorList>
    </citation>
    <scope>NUCLEOTIDE SEQUENCE [LARGE SCALE GENOMIC DNA]</scope>
    <source>
        <strain evidence="3 4">SN118</strain>
    </source>
</reference>
<dbReference type="FunFam" id="2.40.30.170:FF:000010">
    <property type="entry name" value="Efflux RND transporter periplasmic adaptor subunit"/>
    <property type="match status" value="1"/>
</dbReference>
<name>A0A4U2Z9N9_9BACT</name>
<protein>
    <submittedName>
        <fullName evidence="3">Efflux RND transporter periplasmic adaptor subunit</fullName>
    </submittedName>
</protein>
<evidence type="ECO:0000259" key="2">
    <source>
        <dbReference type="Pfam" id="PF25954"/>
    </source>
</evidence>
<dbReference type="EMBL" id="SZPX01000001">
    <property type="protein sequence ID" value="TKI71206.1"/>
    <property type="molecule type" value="Genomic_DNA"/>
</dbReference>
<evidence type="ECO:0000313" key="3">
    <source>
        <dbReference type="EMBL" id="TKI71206.1"/>
    </source>
</evidence>
<organism evidence="3 4">
    <name type="scientific">Sulfurimonas crateris</name>
    <dbReference type="NCBI Taxonomy" id="2574727"/>
    <lineage>
        <taxon>Bacteria</taxon>
        <taxon>Pseudomonadati</taxon>
        <taxon>Campylobacterota</taxon>
        <taxon>Epsilonproteobacteria</taxon>
        <taxon>Campylobacterales</taxon>
        <taxon>Sulfurimonadaceae</taxon>
        <taxon>Sulfurimonas</taxon>
    </lineage>
</organism>
<dbReference type="OrthoDB" id="5318766at2"/>
<keyword evidence="4" id="KW-1185">Reference proteome</keyword>
<dbReference type="Gene3D" id="2.40.30.170">
    <property type="match status" value="1"/>
</dbReference>
<dbReference type="Gene3D" id="2.40.420.20">
    <property type="match status" value="1"/>
</dbReference>
<proteinExistence type="inferred from homology"/>
<dbReference type="RefSeq" id="WP_137011810.1">
    <property type="nucleotide sequence ID" value="NZ_SZPX01000001.1"/>
</dbReference>
<dbReference type="GO" id="GO:1990281">
    <property type="term" value="C:efflux pump complex"/>
    <property type="evidence" value="ECO:0007669"/>
    <property type="project" value="TreeGrafter"/>
</dbReference>
<dbReference type="Proteomes" id="UP000309561">
    <property type="component" value="Unassembled WGS sequence"/>
</dbReference>
<feature type="domain" description="CusB-like beta-barrel" evidence="2">
    <location>
        <begin position="204"/>
        <end position="275"/>
    </location>
</feature>
<dbReference type="PANTHER" id="PTHR30469:SF37">
    <property type="entry name" value="RAGD PROTEIN"/>
    <property type="match status" value="1"/>
</dbReference>
<dbReference type="InterPro" id="IPR006143">
    <property type="entry name" value="RND_pump_MFP"/>
</dbReference>
<dbReference type="PANTHER" id="PTHR30469">
    <property type="entry name" value="MULTIDRUG RESISTANCE PROTEIN MDTA"/>
    <property type="match status" value="1"/>
</dbReference>
<dbReference type="AlphaFoldDB" id="A0A4U2Z9N9"/>
<dbReference type="GO" id="GO:0015562">
    <property type="term" value="F:efflux transmembrane transporter activity"/>
    <property type="evidence" value="ECO:0007669"/>
    <property type="project" value="TreeGrafter"/>
</dbReference>
<comment type="caution">
    <text evidence="3">The sequence shown here is derived from an EMBL/GenBank/DDBJ whole genome shotgun (WGS) entry which is preliminary data.</text>
</comment>
<evidence type="ECO:0000313" key="4">
    <source>
        <dbReference type="Proteomes" id="UP000309561"/>
    </source>
</evidence>
<dbReference type="SUPFAM" id="SSF111369">
    <property type="entry name" value="HlyD-like secretion proteins"/>
    <property type="match status" value="1"/>
</dbReference>
<evidence type="ECO:0000256" key="1">
    <source>
        <dbReference type="ARBA" id="ARBA00009477"/>
    </source>
</evidence>
<sequence>MSSLITFLTITILFFSGCTNDAAQKEVVKTEEKRVPTVLVANPQKHEFDASISIAGSAKPNQQVKIFAMSDGYLKQTMVDIGDFISQGATVALLDNPELFSKKAKLQAELNGKKVLYERLKSVYEKTPQLISVIDVENAQAEFESLRAQLHAIEIQTSYLKVKAPFSGVIIQRFADKGSMIQNGLNNPNAVALFEIQDINPIRLSVDVPETDAPLIHKGMIANITFPELPTQNFSAKISRTSFGLNEETKTMEVQIDIPNKDFKIHSGMYAKVEIPINGHKNTLCVPNEAVGNIKGESFIYVVGNQKVRKVVIKTGVRDKKFTEILHGVIDASDAIVISGKEFCFEGASVDAKHVTSR</sequence>